<dbReference type="Proteomes" id="UP001055879">
    <property type="component" value="Linkage Group LG06"/>
</dbReference>
<reference evidence="2" key="1">
    <citation type="journal article" date="2022" name="Mol. Ecol. Resour.">
        <title>The genomes of chicory, endive, great burdock and yacon provide insights into Asteraceae palaeo-polyploidization history and plant inulin production.</title>
        <authorList>
            <person name="Fan W."/>
            <person name="Wang S."/>
            <person name="Wang H."/>
            <person name="Wang A."/>
            <person name="Jiang F."/>
            <person name="Liu H."/>
            <person name="Zhao H."/>
            <person name="Xu D."/>
            <person name="Zhang Y."/>
        </authorList>
    </citation>
    <scope>NUCLEOTIDE SEQUENCE [LARGE SCALE GENOMIC DNA]</scope>
    <source>
        <strain evidence="2">cv. Niubang</strain>
    </source>
</reference>
<organism evidence="1 2">
    <name type="scientific">Arctium lappa</name>
    <name type="common">Greater burdock</name>
    <name type="synonym">Lappa major</name>
    <dbReference type="NCBI Taxonomy" id="4217"/>
    <lineage>
        <taxon>Eukaryota</taxon>
        <taxon>Viridiplantae</taxon>
        <taxon>Streptophyta</taxon>
        <taxon>Embryophyta</taxon>
        <taxon>Tracheophyta</taxon>
        <taxon>Spermatophyta</taxon>
        <taxon>Magnoliopsida</taxon>
        <taxon>eudicotyledons</taxon>
        <taxon>Gunneridae</taxon>
        <taxon>Pentapetalae</taxon>
        <taxon>asterids</taxon>
        <taxon>campanulids</taxon>
        <taxon>Asterales</taxon>
        <taxon>Asteraceae</taxon>
        <taxon>Carduoideae</taxon>
        <taxon>Cardueae</taxon>
        <taxon>Arctiinae</taxon>
        <taxon>Arctium</taxon>
    </lineage>
</organism>
<name>A0ACB9B7Z1_ARCLA</name>
<proteinExistence type="predicted"/>
<keyword evidence="2" id="KW-1185">Reference proteome</keyword>
<reference evidence="1 2" key="2">
    <citation type="journal article" date="2022" name="Mol. Ecol. Resour.">
        <title>The genomes of chicory, endive, great burdock and yacon provide insights into Asteraceae paleo-polyploidization history and plant inulin production.</title>
        <authorList>
            <person name="Fan W."/>
            <person name="Wang S."/>
            <person name="Wang H."/>
            <person name="Wang A."/>
            <person name="Jiang F."/>
            <person name="Liu H."/>
            <person name="Zhao H."/>
            <person name="Xu D."/>
            <person name="Zhang Y."/>
        </authorList>
    </citation>
    <scope>NUCLEOTIDE SEQUENCE [LARGE SCALE GENOMIC DNA]</scope>
    <source>
        <strain evidence="2">cv. Niubang</strain>
    </source>
</reference>
<evidence type="ECO:0000313" key="2">
    <source>
        <dbReference type="Proteomes" id="UP001055879"/>
    </source>
</evidence>
<protein>
    <submittedName>
        <fullName evidence="1">Uncharacterized protein</fullName>
    </submittedName>
</protein>
<sequence>MGFSANFTLQNRERVVIDKPGVNTQIPWKLIDGICWLIQALTFLVIAVLIIHEKRFQAVTHPLSLRVFWIVNFIIIALFASFGIVRIVSGTRNTSVFESEDIISLVFLLLSVFLLIVSIAGSTRLIVTTKSESLNGNGEVSKADDLNKPSKVSRWATASIPAKVFWPWMNLLLTKGYTMVVKLGKEMVVHGAWRSSQEIEGWRFERGQS</sequence>
<gene>
    <name evidence="1" type="ORF">L6452_19483</name>
</gene>
<comment type="caution">
    <text evidence="1">The sequence shown here is derived from an EMBL/GenBank/DDBJ whole genome shotgun (WGS) entry which is preliminary data.</text>
</comment>
<accession>A0ACB9B7Z1</accession>
<evidence type="ECO:0000313" key="1">
    <source>
        <dbReference type="EMBL" id="KAI3718604.1"/>
    </source>
</evidence>
<dbReference type="EMBL" id="CM042052">
    <property type="protein sequence ID" value="KAI3718604.1"/>
    <property type="molecule type" value="Genomic_DNA"/>
</dbReference>